<dbReference type="RefSeq" id="WP_344617723.1">
    <property type="nucleotide sequence ID" value="NZ_BAAARV010000078.1"/>
</dbReference>
<keyword evidence="3" id="KW-1185">Reference proteome</keyword>
<sequence>MRKLIGPLIATCTAALAVAVGATPAQAYQVPGSTWTWHRGDNVVSGIYYFALNFEDTNDLSSGCDHFYISGDSNVYRYAGSVNPAALELRDTWTFGVSVGSVSVNAPAGAGSGFTTGSNSVSWDTTVNGYTSSQHYYRGGNNFAVGTSSWFYRISHQSDGFYNIGGNWYHLGKERHETLC</sequence>
<dbReference type="EMBL" id="BAAARV010000078">
    <property type="protein sequence ID" value="GAA2375190.1"/>
    <property type="molecule type" value="Genomic_DNA"/>
</dbReference>
<dbReference type="Proteomes" id="UP001501444">
    <property type="component" value="Unassembled WGS sequence"/>
</dbReference>
<accession>A0ABP5UCY0</accession>
<evidence type="ECO:0000313" key="3">
    <source>
        <dbReference type="Proteomes" id="UP001501444"/>
    </source>
</evidence>
<keyword evidence="1" id="KW-0732">Signal</keyword>
<feature type="chain" id="PRO_5046101625" evidence="1">
    <location>
        <begin position="28"/>
        <end position="180"/>
    </location>
</feature>
<evidence type="ECO:0000256" key="1">
    <source>
        <dbReference type="SAM" id="SignalP"/>
    </source>
</evidence>
<name>A0ABP5UCY0_9ACTN</name>
<gene>
    <name evidence="2" type="ORF">GCM10010170_078580</name>
</gene>
<proteinExistence type="predicted"/>
<reference evidence="3" key="1">
    <citation type="journal article" date="2019" name="Int. J. Syst. Evol. Microbiol.">
        <title>The Global Catalogue of Microorganisms (GCM) 10K type strain sequencing project: providing services to taxonomists for standard genome sequencing and annotation.</title>
        <authorList>
            <consortium name="The Broad Institute Genomics Platform"/>
            <consortium name="The Broad Institute Genome Sequencing Center for Infectious Disease"/>
            <person name="Wu L."/>
            <person name="Ma J."/>
        </authorList>
    </citation>
    <scope>NUCLEOTIDE SEQUENCE [LARGE SCALE GENOMIC DNA]</scope>
    <source>
        <strain evidence="3">JCM 3272</strain>
    </source>
</reference>
<organism evidence="2 3">
    <name type="scientific">Dactylosporangium salmoneum</name>
    <dbReference type="NCBI Taxonomy" id="53361"/>
    <lineage>
        <taxon>Bacteria</taxon>
        <taxon>Bacillati</taxon>
        <taxon>Actinomycetota</taxon>
        <taxon>Actinomycetes</taxon>
        <taxon>Micromonosporales</taxon>
        <taxon>Micromonosporaceae</taxon>
        <taxon>Dactylosporangium</taxon>
    </lineage>
</organism>
<feature type="signal peptide" evidence="1">
    <location>
        <begin position="1"/>
        <end position="27"/>
    </location>
</feature>
<evidence type="ECO:0000313" key="2">
    <source>
        <dbReference type="EMBL" id="GAA2375190.1"/>
    </source>
</evidence>
<protein>
    <submittedName>
        <fullName evidence="2">Uncharacterized protein</fullName>
    </submittedName>
</protein>
<comment type="caution">
    <text evidence="2">The sequence shown here is derived from an EMBL/GenBank/DDBJ whole genome shotgun (WGS) entry which is preliminary data.</text>
</comment>